<gene>
    <name evidence="2" type="primary">Dsim\GD23550</name>
    <name evidence="2" type="ORF">Dsimw501_GD23550</name>
</gene>
<feature type="compositionally biased region" description="Basic and acidic residues" evidence="1">
    <location>
        <begin position="84"/>
        <end position="96"/>
    </location>
</feature>
<dbReference type="Bgee" id="FBgn0194928">
    <property type="expression patterns" value="Expressed in male reproductive system and 3 other cell types or tissues"/>
</dbReference>
<organism evidence="2">
    <name type="scientific">Drosophila simulans</name>
    <name type="common">Fruit fly</name>
    <dbReference type="NCBI Taxonomy" id="7240"/>
    <lineage>
        <taxon>Eukaryota</taxon>
        <taxon>Metazoa</taxon>
        <taxon>Ecdysozoa</taxon>
        <taxon>Arthropoda</taxon>
        <taxon>Hexapoda</taxon>
        <taxon>Insecta</taxon>
        <taxon>Pterygota</taxon>
        <taxon>Neoptera</taxon>
        <taxon>Endopterygota</taxon>
        <taxon>Diptera</taxon>
        <taxon>Brachycera</taxon>
        <taxon>Muscomorpha</taxon>
        <taxon>Ephydroidea</taxon>
        <taxon>Drosophilidae</taxon>
        <taxon>Drosophila</taxon>
        <taxon>Sophophora</taxon>
    </lineage>
</organism>
<dbReference type="EMBL" id="CM002910">
    <property type="protein sequence ID" value="KMY89110.1"/>
    <property type="molecule type" value="Genomic_DNA"/>
</dbReference>
<reference evidence="2" key="1">
    <citation type="journal article" date="2013" name="Genome Res.">
        <title>A second-generation assembly of the Drosophila simulans genome provides new insights into patterns of lineage-specific divergence.</title>
        <authorList>
            <person name="Hu T.T."/>
            <person name="Eisen M.B."/>
            <person name="Thornton K.R."/>
            <person name="Andolfatto P."/>
        </authorList>
    </citation>
    <scope>NUCLEOTIDE SEQUENCE [LARGE SCALE GENOMIC DNA]</scope>
    <source>
        <strain evidence="2">W501</strain>
    </source>
</reference>
<evidence type="ECO:0000313" key="2">
    <source>
        <dbReference type="EMBL" id="KMY89110.1"/>
    </source>
</evidence>
<proteinExistence type="predicted"/>
<dbReference type="OrthoDB" id="8069750at2759"/>
<dbReference type="AlphaFoldDB" id="A0A0J9TJ06"/>
<accession>A0A0J9TJ06</accession>
<dbReference type="KEGG" id="dsi:Dsimw501_GD23550"/>
<name>A0A0J9TJ06_DROSI</name>
<reference evidence="2" key="3">
    <citation type="submission" date="2015-04" db="EMBL/GenBank/DDBJ databases">
        <authorList>
            <consortium name="FlyBase"/>
        </authorList>
    </citation>
    <scope>NUCLEOTIDE SEQUENCE</scope>
    <source>
        <strain evidence="2">W501</strain>
    </source>
</reference>
<protein>
    <submittedName>
        <fullName evidence="2">Uncharacterized protein</fullName>
    </submittedName>
</protein>
<dbReference type="Proteomes" id="UP000035880">
    <property type="component" value="Chromosome 2L"/>
</dbReference>
<feature type="region of interest" description="Disordered" evidence="1">
    <location>
        <begin position="84"/>
        <end position="125"/>
    </location>
</feature>
<evidence type="ECO:0000256" key="1">
    <source>
        <dbReference type="SAM" id="MobiDB-lite"/>
    </source>
</evidence>
<reference evidence="2" key="2">
    <citation type="submission" date="2014-06" db="EMBL/GenBank/DDBJ databases">
        <authorList>
            <person name="Hu T."/>
            <person name="Eisen M.B."/>
            <person name="Thornton K.R."/>
            <person name="Andolfatto P."/>
        </authorList>
    </citation>
    <scope>NUCLEOTIDE SEQUENCE</scope>
    <source>
        <strain evidence="2">W501</strain>
    </source>
</reference>
<sequence>MDRTNLNELKHKMRRLLNCGHNETDELKYKLLEVQKELDEANDFIAEIKFELDSVDILALQNQWLRDELMMLKAEEVGVIHRDLEEDPATQRERRSYRQQVSAGMVLSPQPECPLQEQRYGRKLD</sequence>